<dbReference type="Proteomes" id="UP000005408">
    <property type="component" value="Unassembled WGS sequence"/>
</dbReference>
<proteinExistence type="predicted"/>
<keyword evidence="7" id="KW-1185">Reference proteome</keyword>
<dbReference type="Pfam" id="PF07177">
    <property type="entry name" value="Neuralized"/>
    <property type="match status" value="1"/>
</dbReference>
<organism evidence="6 7">
    <name type="scientific">Magallana gigas</name>
    <name type="common">Pacific oyster</name>
    <name type="synonym">Crassostrea gigas</name>
    <dbReference type="NCBI Taxonomy" id="29159"/>
    <lineage>
        <taxon>Eukaryota</taxon>
        <taxon>Metazoa</taxon>
        <taxon>Spiralia</taxon>
        <taxon>Lophotrochozoa</taxon>
        <taxon>Mollusca</taxon>
        <taxon>Bivalvia</taxon>
        <taxon>Autobranchia</taxon>
        <taxon>Pteriomorphia</taxon>
        <taxon>Ostreida</taxon>
        <taxon>Ostreoidea</taxon>
        <taxon>Ostreidae</taxon>
        <taxon>Magallana</taxon>
    </lineage>
</organism>
<evidence type="ECO:0000259" key="5">
    <source>
        <dbReference type="PROSITE" id="PS50089"/>
    </source>
</evidence>
<feature type="domain" description="RING-type" evidence="5">
    <location>
        <begin position="160"/>
        <end position="200"/>
    </location>
</feature>
<keyword evidence="2" id="KW-0862">Zinc</keyword>
<evidence type="ECO:0000313" key="7">
    <source>
        <dbReference type="Proteomes" id="UP000005408"/>
    </source>
</evidence>
<protein>
    <recommendedName>
        <fullName evidence="5">RING-type domain-containing protein</fullName>
    </recommendedName>
</protein>
<dbReference type="GO" id="GO:0008270">
    <property type="term" value="F:zinc ion binding"/>
    <property type="evidence" value="ECO:0007669"/>
    <property type="project" value="UniProtKB-KW"/>
</dbReference>
<dbReference type="Pfam" id="PF13920">
    <property type="entry name" value="zf-C3HC4_3"/>
    <property type="match status" value="1"/>
</dbReference>
<evidence type="ECO:0000256" key="1">
    <source>
        <dbReference type="ARBA" id="ARBA00022771"/>
    </source>
</evidence>
<dbReference type="GO" id="GO:0061630">
    <property type="term" value="F:ubiquitin protein ligase activity"/>
    <property type="evidence" value="ECO:0007669"/>
    <property type="project" value="TreeGrafter"/>
</dbReference>
<accession>A0A8W8IK59</accession>
<dbReference type="PANTHER" id="PTHR12429:SF8">
    <property type="entry name" value="NEURALIZED-LIKE PROTEIN 2"/>
    <property type="match status" value="1"/>
</dbReference>
<dbReference type="InterPro" id="IPR006573">
    <property type="entry name" value="NHR_dom"/>
</dbReference>
<feature type="region of interest" description="Disordered" evidence="4">
    <location>
        <begin position="122"/>
        <end position="150"/>
    </location>
</feature>
<dbReference type="SMART" id="SM00184">
    <property type="entry name" value="RING"/>
    <property type="match status" value="1"/>
</dbReference>
<dbReference type="CDD" id="cd16647">
    <property type="entry name" value="mRING-HC-C3HC5_NEU1"/>
    <property type="match status" value="1"/>
</dbReference>
<dbReference type="PANTHER" id="PTHR12429">
    <property type="entry name" value="NEURALIZED"/>
    <property type="match status" value="1"/>
</dbReference>
<evidence type="ECO:0000256" key="3">
    <source>
        <dbReference type="PROSITE-ProRule" id="PRU00175"/>
    </source>
</evidence>
<reference evidence="6" key="1">
    <citation type="submission" date="2022-08" db="UniProtKB">
        <authorList>
            <consortium name="EnsemblMetazoa"/>
        </authorList>
    </citation>
    <scope>IDENTIFICATION</scope>
    <source>
        <strain evidence="6">05x7-T-G4-1.051#20</strain>
    </source>
</reference>
<dbReference type="Gene3D" id="3.30.40.10">
    <property type="entry name" value="Zinc/RING finger domain, C3HC4 (zinc finger)"/>
    <property type="match status" value="1"/>
</dbReference>
<dbReference type="InterPro" id="IPR037962">
    <property type="entry name" value="Neuralized"/>
</dbReference>
<sequence>MGDQETLLGEVRYSKNNTKVATLMHVDKTLPLWLFFDVYGNIQKIRSIGVTTHVPPIPPRPRSTPFMTQTSMPQLTVTLPPRDPNTAQVALGGPAPASSSSIIHSSGHPNYSMMRSYSVPTGVTSTEPMSPQQKTGYIKSLPTSPETTMDSCSETEASECTVCYERAVNAVLYTCGHMCMCFECAIVVKNHKSALCPICRQEIKDVIKIYKT</sequence>
<dbReference type="FunFam" id="3.30.40.10:FF:000056">
    <property type="entry name" value="Putative E3 ubiquitin-protein ligase NEURL1B"/>
    <property type="match status" value="1"/>
</dbReference>
<dbReference type="AlphaFoldDB" id="A0A8W8IK59"/>
<dbReference type="InterPro" id="IPR013083">
    <property type="entry name" value="Znf_RING/FYVE/PHD"/>
</dbReference>
<evidence type="ECO:0000313" key="6">
    <source>
        <dbReference type="EnsemblMetazoa" id="G14698.5:cds"/>
    </source>
</evidence>
<keyword evidence="1 3" id="KW-0479">Metal-binding</keyword>
<evidence type="ECO:0000256" key="4">
    <source>
        <dbReference type="SAM" id="MobiDB-lite"/>
    </source>
</evidence>
<dbReference type="SUPFAM" id="SSF57850">
    <property type="entry name" value="RING/U-box"/>
    <property type="match status" value="1"/>
</dbReference>
<dbReference type="InterPro" id="IPR001841">
    <property type="entry name" value="Znf_RING"/>
</dbReference>
<dbReference type="EnsemblMetazoa" id="G14698.5">
    <property type="protein sequence ID" value="G14698.5:cds"/>
    <property type="gene ID" value="G14698"/>
</dbReference>
<keyword evidence="1 3" id="KW-0863">Zinc-finger</keyword>
<evidence type="ECO:0000256" key="2">
    <source>
        <dbReference type="ARBA" id="ARBA00022833"/>
    </source>
</evidence>
<name>A0A8W8IK59_MAGGI</name>
<dbReference type="PROSITE" id="PS50089">
    <property type="entry name" value="ZF_RING_2"/>
    <property type="match status" value="1"/>
</dbReference>